<gene>
    <name evidence="2" type="ORF">D2E25_0556</name>
</gene>
<dbReference type="InterPro" id="IPR043129">
    <property type="entry name" value="ATPase_NBD"/>
</dbReference>
<reference evidence="2 3" key="1">
    <citation type="submission" date="2018-09" db="EMBL/GenBank/DDBJ databases">
        <title>Characterization of the phylogenetic diversity of five novel species belonging to the genus Bifidobacterium.</title>
        <authorList>
            <person name="Lugli G.A."/>
            <person name="Duranti S."/>
            <person name="Milani C."/>
        </authorList>
    </citation>
    <scope>NUCLEOTIDE SEQUENCE [LARGE SCALE GENOMIC DNA]</scope>
    <source>
        <strain evidence="2 3">2034B</strain>
    </source>
</reference>
<accession>A0A430FN45</accession>
<protein>
    <submittedName>
        <fullName evidence="2">NagC family transcriptional regulator</fullName>
    </submittedName>
</protein>
<dbReference type="OrthoDB" id="9810372at2"/>
<dbReference type="InterPro" id="IPR036390">
    <property type="entry name" value="WH_DNA-bd_sf"/>
</dbReference>
<dbReference type="SUPFAM" id="SSF46785">
    <property type="entry name" value="Winged helix' DNA-binding domain"/>
    <property type="match status" value="1"/>
</dbReference>
<dbReference type="Gene3D" id="1.10.10.10">
    <property type="entry name" value="Winged helix-like DNA-binding domain superfamily/Winged helix DNA-binding domain"/>
    <property type="match status" value="1"/>
</dbReference>
<dbReference type="Gene3D" id="3.30.420.40">
    <property type="match status" value="2"/>
</dbReference>
<dbReference type="EMBL" id="QXGL01000001">
    <property type="protein sequence ID" value="RSX54248.1"/>
    <property type="molecule type" value="Genomic_DNA"/>
</dbReference>
<dbReference type="SUPFAM" id="SSF53067">
    <property type="entry name" value="Actin-like ATPase domain"/>
    <property type="match status" value="1"/>
</dbReference>
<dbReference type="InterPro" id="IPR049874">
    <property type="entry name" value="ROK_cs"/>
</dbReference>
<dbReference type="Proteomes" id="UP000287533">
    <property type="component" value="Unassembled WGS sequence"/>
</dbReference>
<name>A0A430FN45_9BIFI</name>
<dbReference type="RefSeq" id="WP_125979489.1">
    <property type="nucleotide sequence ID" value="NZ_QXGL01000001.1"/>
</dbReference>
<dbReference type="PANTHER" id="PTHR18964:SF149">
    <property type="entry name" value="BIFUNCTIONAL UDP-N-ACETYLGLUCOSAMINE 2-EPIMERASE_N-ACETYLMANNOSAMINE KINASE"/>
    <property type="match status" value="1"/>
</dbReference>
<evidence type="ECO:0000313" key="2">
    <source>
        <dbReference type="EMBL" id="RSX54248.1"/>
    </source>
</evidence>
<keyword evidence="3" id="KW-1185">Reference proteome</keyword>
<dbReference type="Pfam" id="PF00480">
    <property type="entry name" value="ROK"/>
    <property type="match status" value="1"/>
</dbReference>
<comment type="similarity">
    <text evidence="1">Belongs to the ROK (NagC/XylR) family.</text>
</comment>
<dbReference type="PROSITE" id="PS01125">
    <property type="entry name" value="ROK"/>
    <property type="match status" value="1"/>
</dbReference>
<evidence type="ECO:0000313" key="3">
    <source>
        <dbReference type="Proteomes" id="UP000287533"/>
    </source>
</evidence>
<dbReference type="PANTHER" id="PTHR18964">
    <property type="entry name" value="ROK (REPRESSOR, ORF, KINASE) FAMILY"/>
    <property type="match status" value="1"/>
</dbReference>
<sequence length="379" mass="41150">MTASRRSGIWALHTPDRSAKASPADVRRINRSLIFSLLFPDHQYSRAEIGRRTGLSRVAVSDVVNDMLDCGLLRENGQESNSGKGKRGTLLSVDTTRLNIISIDMSQPHLIQGAVTNLLGIPTYRAEAALNAVDHVTIEMITSIIEQLLNHAGDAIGIGIAAPGVVDEEGVVRRSTLFGWEDLDLRSPIEQHFGIRVTVDNDATCAMLTERFFGQGGPNMLFVRISRGIGGAVLIDDVPVIGEYHAGGEIGHISLDPQGPPCACGKRGCLERLISATSLRARMQHASLLERTQILRQAGTYLATALSMPVGLLDMADVCVYGQPDIVNDDFLTAAQRRFDQLTGSSFHTRTIIRRCQCGGDITLRGEALSVLHNYLESL</sequence>
<proteinExistence type="inferred from homology"/>
<dbReference type="AlphaFoldDB" id="A0A430FN45"/>
<dbReference type="InterPro" id="IPR036388">
    <property type="entry name" value="WH-like_DNA-bd_sf"/>
</dbReference>
<evidence type="ECO:0000256" key="1">
    <source>
        <dbReference type="ARBA" id="ARBA00006479"/>
    </source>
</evidence>
<organism evidence="2 3">
    <name type="scientific">Bifidobacterium goeldii</name>
    <dbReference type="NCBI Taxonomy" id="2306975"/>
    <lineage>
        <taxon>Bacteria</taxon>
        <taxon>Bacillati</taxon>
        <taxon>Actinomycetota</taxon>
        <taxon>Actinomycetes</taxon>
        <taxon>Bifidobacteriales</taxon>
        <taxon>Bifidobacteriaceae</taxon>
        <taxon>Bifidobacterium</taxon>
    </lineage>
</organism>
<dbReference type="InterPro" id="IPR000600">
    <property type="entry name" value="ROK"/>
</dbReference>
<comment type="caution">
    <text evidence="2">The sequence shown here is derived from an EMBL/GenBank/DDBJ whole genome shotgun (WGS) entry which is preliminary data.</text>
</comment>